<evidence type="ECO:0000256" key="12">
    <source>
        <dbReference type="ARBA" id="ARBA00034029"/>
    </source>
</evidence>
<evidence type="ECO:0000256" key="10">
    <source>
        <dbReference type="ARBA" id="ARBA00033986"/>
    </source>
</evidence>
<evidence type="ECO:0000256" key="14">
    <source>
        <dbReference type="ARBA" id="ARBA00034059"/>
    </source>
</evidence>
<dbReference type="AlphaFoldDB" id="A0AAD5VKB5"/>
<evidence type="ECO:0000256" key="18">
    <source>
        <dbReference type="SAM" id="SignalP"/>
    </source>
</evidence>
<comment type="catalytic activity">
    <reaction evidence="10">
        <text>pyranose + acceptor = pyranos-2-ulose + reduced acceptor.</text>
        <dbReference type="EC" id="1.1.99.29"/>
    </reaction>
</comment>
<name>A0AAD5VKB5_9AGAR</name>
<feature type="domain" description="Glucose-methanol-choline oxidoreductase C-terminal" evidence="20">
    <location>
        <begin position="447"/>
        <end position="582"/>
    </location>
</feature>
<evidence type="ECO:0000313" key="21">
    <source>
        <dbReference type="EMBL" id="KAJ3562420.1"/>
    </source>
</evidence>
<comment type="catalytic activity">
    <reaction evidence="11">
        <text>pyranose + acceptor = pyranos-2,3-diulose + reduced acceptor.</text>
        <dbReference type="EC" id="1.1.99.29"/>
    </reaction>
</comment>
<dbReference type="InterPro" id="IPR007867">
    <property type="entry name" value="GMC_OxRtase_C"/>
</dbReference>
<feature type="chain" id="PRO_5041928177" description="pyranose dehydrogenase (acceptor)" evidence="18">
    <location>
        <begin position="18"/>
        <end position="594"/>
    </location>
</feature>
<comment type="subcellular location">
    <subcellularLocation>
        <location evidence="2">Secreted</location>
    </subcellularLocation>
</comment>
<dbReference type="SUPFAM" id="SSF51905">
    <property type="entry name" value="FAD/NAD(P)-binding domain"/>
    <property type="match status" value="1"/>
</dbReference>
<evidence type="ECO:0000256" key="8">
    <source>
        <dbReference type="ARBA" id="ARBA00022827"/>
    </source>
</evidence>
<evidence type="ECO:0000313" key="22">
    <source>
        <dbReference type="Proteomes" id="UP001213000"/>
    </source>
</evidence>
<gene>
    <name evidence="21" type="ORF">NP233_g9585</name>
</gene>
<feature type="binding site" evidence="16">
    <location>
        <begin position="120"/>
        <end position="123"/>
    </location>
    <ligand>
        <name>FAD</name>
        <dbReference type="ChEBI" id="CHEBI:57692"/>
    </ligand>
</feature>
<evidence type="ECO:0000256" key="2">
    <source>
        <dbReference type="ARBA" id="ARBA00004613"/>
    </source>
</evidence>
<evidence type="ECO:0000256" key="16">
    <source>
        <dbReference type="PIRSR" id="PIRSR000137-2"/>
    </source>
</evidence>
<dbReference type="GO" id="GO:0033718">
    <property type="term" value="F:pyranose dehydrogenase (acceptor) activity"/>
    <property type="evidence" value="ECO:0007669"/>
    <property type="project" value="UniProtKB-EC"/>
</dbReference>
<comment type="caution">
    <text evidence="21">The sequence shown here is derived from an EMBL/GenBank/DDBJ whole genome shotgun (WGS) entry which is preliminary data.</text>
</comment>
<evidence type="ECO:0000259" key="19">
    <source>
        <dbReference type="Pfam" id="PF00732"/>
    </source>
</evidence>
<keyword evidence="18" id="KW-0732">Signal</keyword>
<keyword evidence="22" id="KW-1185">Reference proteome</keyword>
<keyword evidence="6" id="KW-0964">Secreted</keyword>
<comment type="subunit">
    <text evidence="4">Monomer.</text>
</comment>
<comment type="catalytic activity">
    <reaction evidence="14">
        <text>a pyranoside + acceptor = a pyranosid-3,4-diulose + reduced acceptor.</text>
        <dbReference type="EC" id="1.1.99.29"/>
    </reaction>
</comment>
<comment type="catalytic activity">
    <reaction evidence="12">
        <text>pyranose + acceptor = pyranos-3-ulose + reduced acceptor.</text>
        <dbReference type="EC" id="1.1.99.29"/>
    </reaction>
</comment>
<comment type="catalytic activity">
    <reaction evidence="13">
        <text>a pyranoside + acceptor = a pyranosid-3-ulose + reduced acceptor.</text>
        <dbReference type="EC" id="1.1.99.29"/>
    </reaction>
</comment>
<dbReference type="PANTHER" id="PTHR11552">
    <property type="entry name" value="GLUCOSE-METHANOL-CHOLINE GMC OXIDOREDUCTASE"/>
    <property type="match status" value="1"/>
</dbReference>
<evidence type="ECO:0000256" key="11">
    <source>
        <dbReference type="ARBA" id="ARBA00034010"/>
    </source>
</evidence>
<feature type="domain" description="Glucose-methanol-choline oxidoreductase N-terminal" evidence="19">
    <location>
        <begin position="33"/>
        <end position="339"/>
    </location>
</feature>
<reference evidence="21" key="1">
    <citation type="submission" date="2022-07" db="EMBL/GenBank/DDBJ databases">
        <title>Genome Sequence of Leucocoprinus birnbaumii.</title>
        <authorList>
            <person name="Buettner E."/>
        </authorList>
    </citation>
    <scope>NUCLEOTIDE SEQUENCE</scope>
    <source>
        <strain evidence="21">VT141</strain>
    </source>
</reference>
<evidence type="ECO:0000259" key="20">
    <source>
        <dbReference type="Pfam" id="PF05199"/>
    </source>
</evidence>
<keyword evidence="7" id="KW-0285">Flavoprotein</keyword>
<dbReference type="Proteomes" id="UP001213000">
    <property type="component" value="Unassembled WGS sequence"/>
</dbReference>
<comment type="similarity">
    <text evidence="3">Belongs to the GMC oxidoreductase family.</text>
</comment>
<accession>A0AAD5VKB5</accession>
<dbReference type="Gene3D" id="3.30.560.10">
    <property type="entry name" value="Glucose Oxidase, domain 3"/>
    <property type="match status" value="1"/>
</dbReference>
<evidence type="ECO:0000256" key="5">
    <source>
        <dbReference type="ARBA" id="ARBA00013177"/>
    </source>
</evidence>
<evidence type="ECO:0000256" key="7">
    <source>
        <dbReference type="ARBA" id="ARBA00022630"/>
    </source>
</evidence>
<feature type="active site" description="Proton donor" evidence="15">
    <location>
        <position position="529"/>
    </location>
</feature>
<evidence type="ECO:0000256" key="13">
    <source>
        <dbReference type="ARBA" id="ARBA00034050"/>
    </source>
</evidence>
<dbReference type="PIRSF" id="PIRSF000137">
    <property type="entry name" value="Alcohol_oxidase"/>
    <property type="match status" value="1"/>
</dbReference>
<protein>
    <recommendedName>
        <fullName evidence="5">pyranose dehydrogenase (acceptor)</fullName>
        <ecNumber evidence="5">1.1.99.29</ecNumber>
    </recommendedName>
</protein>
<dbReference type="InterPro" id="IPR012132">
    <property type="entry name" value="GMC_OxRdtase"/>
</dbReference>
<sequence>MQKLIAFSLLSVHVALGAVFFQSPDELPQDVQYDFIVAGGGTGGGVVAGRLAENPKWKVLVIEAGPSNRDVFATQVPGLCRELPRTHVDWNYTISPQPGLNGRAPGYTRGRMLGGCSSHNGMVFTRGSIEDWNRWAEVIEDDAYSWEKILPFMHKAEKLVQDSENQTEQGHIDPSVHGLTGAVSNTAPYNSHPINELLIQTTQDLPEEFPYLLDMNNGSPIGIAWNQFSIDRHGERSSAATAYVETAGRNLHVLVNTQVTRVLPVGNETCFRGVEFALDEDSPITQLVASKEVIVAGGVIGTPQILLNSGIGKRDELEAMGIQTLVDNASVGKNLTDQVSSLVMLNTTIEDTDFDRDTALAQWNATRTGPLSLPGHLNHIVYVRFPDNSSLFNQDGFTDPTPGKGSPHIEMVYSQISAQLPQTAIDFPPPPPGTNVTIQILVANLHPLSRGSITLNTSNPFTHPNVDFNMLSNPLDIAILREGIKSARTLYSAPAFQSSVFGTLVPAGNITSDSDFDDFLRAVASPFLHGVGSAAMSSRNASWGVVDPDFRVKGTTGLRVVDASVLPSPPSGHTQVPVYAFAERASVLIAEAWK</sequence>
<dbReference type="EMBL" id="JANIEX010000871">
    <property type="protein sequence ID" value="KAJ3562420.1"/>
    <property type="molecule type" value="Genomic_DNA"/>
</dbReference>
<organism evidence="21 22">
    <name type="scientific">Leucocoprinus birnbaumii</name>
    <dbReference type="NCBI Taxonomy" id="56174"/>
    <lineage>
        <taxon>Eukaryota</taxon>
        <taxon>Fungi</taxon>
        <taxon>Dikarya</taxon>
        <taxon>Basidiomycota</taxon>
        <taxon>Agaricomycotina</taxon>
        <taxon>Agaricomycetes</taxon>
        <taxon>Agaricomycetidae</taxon>
        <taxon>Agaricales</taxon>
        <taxon>Agaricineae</taxon>
        <taxon>Agaricaceae</taxon>
        <taxon>Leucocoprinus</taxon>
    </lineage>
</organism>
<proteinExistence type="inferred from homology"/>
<evidence type="ECO:0000256" key="3">
    <source>
        <dbReference type="ARBA" id="ARBA00010790"/>
    </source>
</evidence>
<dbReference type="SUPFAM" id="SSF54373">
    <property type="entry name" value="FAD-linked reductases, C-terminal domain"/>
    <property type="match status" value="1"/>
</dbReference>
<dbReference type="InterPro" id="IPR036188">
    <property type="entry name" value="FAD/NAD-bd_sf"/>
</dbReference>
<evidence type="ECO:0000256" key="1">
    <source>
        <dbReference type="ARBA" id="ARBA00001974"/>
    </source>
</evidence>
<feature type="binding site" evidence="16">
    <location>
        <position position="259"/>
    </location>
    <ligand>
        <name>FAD</name>
        <dbReference type="ChEBI" id="CHEBI:57692"/>
    </ligand>
</feature>
<dbReference type="PANTHER" id="PTHR11552:SF147">
    <property type="entry name" value="CHOLINE DEHYDROGENASE, MITOCHONDRIAL"/>
    <property type="match status" value="1"/>
</dbReference>
<evidence type="ECO:0000256" key="9">
    <source>
        <dbReference type="ARBA" id="ARBA00024699"/>
    </source>
</evidence>
<evidence type="ECO:0000256" key="4">
    <source>
        <dbReference type="ARBA" id="ARBA00011245"/>
    </source>
</evidence>
<comment type="function">
    <text evidence="9">Catalyzes the single-oxidation or sequential double oxidation reaction of carbohydrates primarily at carbon-2 and/or carbon-3 with the concomitant reduction of the flavin. The enzyme exhibits a broad sugar substrate specificity, oxidizing different aldopyranoses to the corresponding C-1, C-2, C-3 or C-1,2, C-2,3 and C-3,4 (di)dehydro sugars with substrate-specific regioselectivity. Accepts only a narrow range of electron acceptors such as substituted benzoquinones and complexed metal ions and reacts extremely slowly with O(2) as acceptor. May play a role in the natural recycling of plant matter by oxidizing all major monosaccharides in lignocellulose and by reducing quinone compounds or reactive radical species generated during lignin depolymerization.</text>
</comment>
<feature type="region of interest" description="Disordered" evidence="17">
    <location>
        <begin position="164"/>
        <end position="184"/>
    </location>
</feature>
<dbReference type="EC" id="1.1.99.29" evidence="5"/>
<dbReference type="GO" id="GO:0050660">
    <property type="term" value="F:flavin adenine dinucleotide binding"/>
    <property type="evidence" value="ECO:0007669"/>
    <property type="project" value="InterPro"/>
</dbReference>
<dbReference type="Gene3D" id="3.50.50.60">
    <property type="entry name" value="FAD/NAD(P)-binding domain"/>
    <property type="match status" value="1"/>
</dbReference>
<evidence type="ECO:0000256" key="15">
    <source>
        <dbReference type="PIRSR" id="PIRSR000137-1"/>
    </source>
</evidence>
<feature type="signal peptide" evidence="18">
    <location>
        <begin position="1"/>
        <end position="17"/>
    </location>
</feature>
<dbReference type="InterPro" id="IPR000172">
    <property type="entry name" value="GMC_OxRdtase_N"/>
</dbReference>
<evidence type="ECO:0000256" key="17">
    <source>
        <dbReference type="SAM" id="MobiDB-lite"/>
    </source>
</evidence>
<dbReference type="GO" id="GO:0005576">
    <property type="term" value="C:extracellular region"/>
    <property type="evidence" value="ECO:0007669"/>
    <property type="project" value="UniProtKB-SubCell"/>
</dbReference>
<keyword evidence="8 16" id="KW-0274">FAD</keyword>
<comment type="cofactor">
    <cofactor evidence="1 16">
        <name>FAD</name>
        <dbReference type="ChEBI" id="CHEBI:57692"/>
    </cofactor>
</comment>
<dbReference type="Pfam" id="PF00732">
    <property type="entry name" value="GMC_oxred_N"/>
    <property type="match status" value="1"/>
</dbReference>
<evidence type="ECO:0000256" key="6">
    <source>
        <dbReference type="ARBA" id="ARBA00022525"/>
    </source>
</evidence>
<feature type="active site" description="Proton acceptor" evidence="15">
    <location>
        <position position="573"/>
    </location>
</feature>
<dbReference type="Pfam" id="PF05199">
    <property type="entry name" value="GMC_oxred_C"/>
    <property type="match status" value="1"/>
</dbReference>